<comment type="caution">
    <text evidence="3">The sequence shown here is derived from an EMBL/GenBank/DDBJ whole genome shotgun (WGS) entry which is preliminary data.</text>
</comment>
<dbReference type="Proteomes" id="UP000623301">
    <property type="component" value="Unassembled WGS sequence"/>
</dbReference>
<reference evidence="3 4" key="1">
    <citation type="submission" date="2020-12" db="EMBL/GenBank/DDBJ databases">
        <title>Aureibaculum luteum sp. nov. and Aureibaculum flavum sp. nov., novel members of the family Flavobacteriaceae isolated from Antarctic intertidal sediments.</title>
        <authorList>
            <person name="He X."/>
            <person name="Zhang X."/>
        </authorList>
    </citation>
    <scope>NUCLEOTIDE SEQUENCE [LARGE SCALE GENOMIC DNA]</scope>
    <source>
        <strain evidence="3 4">A20</strain>
    </source>
</reference>
<dbReference type="Pfam" id="PF05036">
    <property type="entry name" value="SPOR"/>
    <property type="match status" value="1"/>
</dbReference>
<protein>
    <submittedName>
        <fullName evidence="3">SPOR domain-containing protein</fullName>
    </submittedName>
</protein>
<dbReference type="RefSeq" id="WP_198840798.1">
    <property type="nucleotide sequence ID" value="NZ_JAEHFJ010000003.1"/>
</dbReference>
<feature type="transmembrane region" description="Helical" evidence="1">
    <location>
        <begin position="107"/>
        <end position="129"/>
    </location>
</feature>
<keyword evidence="4" id="KW-1185">Reference proteome</keyword>
<evidence type="ECO:0000259" key="2">
    <source>
        <dbReference type="PROSITE" id="PS51724"/>
    </source>
</evidence>
<dbReference type="Gene3D" id="3.30.70.1070">
    <property type="entry name" value="Sporulation related repeat"/>
    <property type="match status" value="1"/>
</dbReference>
<organism evidence="3 4">
    <name type="scientific">Aureibaculum flavum</name>
    <dbReference type="NCBI Taxonomy" id="2795986"/>
    <lineage>
        <taxon>Bacteria</taxon>
        <taxon>Pseudomonadati</taxon>
        <taxon>Bacteroidota</taxon>
        <taxon>Flavobacteriia</taxon>
        <taxon>Flavobacteriales</taxon>
        <taxon>Flavobacteriaceae</taxon>
        <taxon>Aureibaculum</taxon>
    </lineage>
</organism>
<name>A0ABS0WQ01_9FLAO</name>
<gene>
    <name evidence="3" type="ORF">JBL43_07310</name>
</gene>
<accession>A0ABS0WQ01</accession>
<dbReference type="InterPro" id="IPR036680">
    <property type="entry name" value="SPOR-like_sf"/>
</dbReference>
<evidence type="ECO:0000313" key="3">
    <source>
        <dbReference type="EMBL" id="MBJ2174039.1"/>
    </source>
</evidence>
<keyword evidence="1" id="KW-0812">Transmembrane</keyword>
<dbReference type="Pfam" id="PF18175">
    <property type="entry name" value="HU-CCDC81_bac_2"/>
    <property type="match status" value="1"/>
</dbReference>
<evidence type="ECO:0000313" key="4">
    <source>
        <dbReference type="Proteomes" id="UP000623301"/>
    </source>
</evidence>
<keyword evidence="1" id="KW-1133">Transmembrane helix</keyword>
<keyword evidence="1" id="KW-0472">Membrane</keyword>
<dbReference type="SUPFAM" id="SSF110997">
    <property type="entry name" value="Sporulation related repeat"/>
    <property type="match status" value="1"/>
</dbReference>
<feature type="domain" description="SPOR" evidence="2">
    <location>
        <begin position="171"/>
        <end position="249"/>
    </location>
</feature>
<dbReference type="InterPro" id="IPR007730">
    <property type="entry name" value="SPOR-like_dom"/>
</dbReference>
<dbReference type="InterPro" id="IPR041268">
    <property type="entry name" value="HU-CCDC81_bac_2"/>
</dbReference>
<proteinExistence type="predicted"/>
<dbReference type="EMBL" id="JAEHFJ010000003">
    <property type="protein sequence ID" value="MBJ2174039.1"/>
    <property type="molecule type" value="Genomic_DNA"/>
</dbReference>
<evidence type="ECO:0000256" key="1">
    <source>
        <dbReference type="SAM" id="Phobius"/>
    </source>
</evidence>
<dbReference type="PROSITE" id="PS51724">
    <property type="entry name" value="SPOR"/>
    <property type="match status" value="1"/>
</dbReference>
<sequence>MANYIAALDQVPYEHALNFIKFEVGQWYDIIKQSDLTLESIGKFSLDNNDTIIFETQTEINYLTESFGMSSFVLPEVKRETLLKETPPIVARPVQLDAKRKKESNAFLKYAAIFVIGLSLLGLGANSIYQKNLSEQQNIANQEQLRETQTKIEKATFIVSEALPSLSVEVSLDKKPYHIIAGAFRYPENAQRLVNQLISNGYKARVLGANKWGLTQVSYESYSEINDAINSLYRIRETEANAAAWLLTQDL</sequence>